<feature type="region of interest" description="Disordered" evidence="1">
    <location>
        <begin position="798"/>
        <end position="855"/>
    </location>
</feature>
<feature type="region of interest" description="Disordered" evidence="1">
    <location>
        <begin position="709"/>
        <end position="777"/>
    </location>
</feature>
<feature type="compositionally biased region" description="Pro residues" evidence="1">
    <location>
        <begin position="173"/>
        <end position="184"/>
    </location>
</feature>
<dbReference type="KEGG" id="tps:THAPSDRAFT_24493"/>
<reference evidence="3 4" key="2">
    <citation type="journal article" date="2008" name="Nature">
        <title>The Phaeodactylum genome reveals the evolutionary history of diatom genomes.</title>
        <authorList>
            <person name="Bowler C."/>
            <person name="Allen A.E."/>
            <person name="Badger J.H."/>
            <person name="Grimwood J."/>
            <person name="Jabbari K."/>
            <person name="Kuo A."/>
            <person name="Maheswari U."/>
            <person name="Martens C."/>
            <person name="Maumus F."/>
            <person name="Otillar R.P."/>
            <person name="Rayko E."/>
            <person name="Salamov A."/>
            <person name="Vandepoele K."/>
            <person name="Beszteri B."/>
            <person name="Gruber A."/>
            <person name="Heijde M."/>
            <person name="Katinka M."/>
            <person name="Mock T."/>
            <person name="Valentin K."/>
            <person name="Verret F."/>
            <person name="Berges J.A."/>
            <person name="Brownlee C."/>
            <person name="Cadoret J.P."/>
            <person name="Chiovitti A."/>
            <person name="Choi C.J."/>
            <person name="Coesel S."/>
            <person name="De Martino A."/>
            <person name="Detter J.C."/>
            <person name="Durkin C."/>
            <person name="Falciatore A."/>
            <person name="Fournet J."/>
            <person name="Haruta M."/>
            <person name="Huysman M.J."/>
            <person name="Jenkins B.D."/>
            <person name="Jiroutova K."/>
            <person name="Jorgensen R.E."/>
            <person name="Joubert Y."/>
            <person name="Kaplan A."/>
            <person name="Kroger N."/>
            <person name="Kroth P.G."/>
            <person name="La Roche J."/>
            <person name="Lindquist E."/>
            <person name="Lommer M."/>
            <person name="Martin-Jezequel V."/>
            <person name="Lopez P.J."/>
            <person name="Lucas S."/>
            <person name="Mangogna M."/>
            <person name="McGinnis K."/>
            <person name="Medlin L.K."/>
            <person name="Montsant A."/>
            <person name="Oudot-Le Secq M.P."/>
            <person name="Napoli C."/>
            <person name="Obornik M."/>
            <person name="Parker M.S."/>
            <person name="Petit J.L."/>
            <person name="Porcel B.M."/>
            <person name="Poulsen N."/>
            <person name="Robison M."/>
            <person name="Rychlewski L."/>
            <person name="Rynearson T.A."/>
            <person name="Schmutz J."/>
            <person name="Shapiro H."/>
            <person name="Siaut M."/>
            <person name="Stanley M."/>
            <person name="Sussman M.R."/>
            <person name="Taylor A.R."/>
            <person name="Vardi A."/>
            <person name="von Dassow P."/>
            <person name="Vyverman W."/>
            <person name="Willis A."/>
            <person name="Wyrwicz L.S."/>
            <person name="Rokhsar D.S."/>
            <person name="Weissenbach J."/>
            <person name="Armbrust E.V."/>
            <person name="Green B.R."/>
            <person name="Van de Peer Y."/>
            <person name="Grigoriev I.V."/>
        </authorList>
    </citation>
    <scope>NUCLEOTIDE SEQUENCE [LARGE SCALE GENOMIC DNA]</scope>
    <source>
        <strain evidence="3 4">CCMP1335</strain>
    </source>
</reference>
<evidence type="ECO:0000313" key="3">
    <source>
        <dbReference type="EMBL" id="EED89485.1"/>
    </source>
</evidence>
<dbReference type="Proteomes" id="UP000001449">
    <property type="component" value="Chromosome 12"/>
</dbReference>
<protein>
    <recommendedName>
        <fullName evidence="2">DUF6824 domain-containing protein</fullName>
    </recommendedName>
</protein>
<feature type="compositionally biased region" description="Polar residues" evidence="1">
    <location>
        <begin position="460"/>
        <end position="472"/>
    </location>
</feature>
<dbReference type="InParanoid" id="B8CAD0"/>
<feature type="compositionally biased region" description="Pro residues" evidence="1">
    <location>
        <begin position="761"/>
        <end position="776"/>
    </location>
</feature>
<feature type="compositionally biased region" description="Basic and acidic residues" evidence="1">
    <location>
        <begin position="713"/>
        <end position="724"/>
    </location>
</feature>
<dbReference type="PaxDb" id="35128-Thaps24493"/>
<dbReference type="InterPro" id="IPR049227">
    <property type="entry name" value="DUF6824"/>
</dbReference>
<feature type="compositionally biased region" description="Low complexity" evidence="1">
    <location>
        <begin position="299"/>
        <end position="315"/>
    </location>
</feature>
<evidence type="ECO:0000259" key="2">
    <source>
        <dbReference type="Pfam" id="PF20710"/>
    </source>
</evidence>
<organism evidence="3 4">
    <name type="scientific">Thalassiosira pseudonana</name>
    <name type="common">Marine diatom</name>
    <name type="synonym">Cyclotella nana</name>
    <dbReference type="NCBI Taxonomy" id="35128"/>
    <lineage>
        <taxon>Eukaryota</taxon>
        <taxon>Sar</taxon>
        <taxon>Stramenopiles</taxon>
        <taxon>Ochrophyta</taxon>
        <taxon>Bacillariophyta</taxon>
        <taxon>Coscinodiscophyceae</taxon>
        <taxon>Thalassiosirophycidae</taxon>
        <taxon>Thalassiosirales</taxon>
        <taxon>Thalassiosiraceae</taxon>
        <taxon>Thalassiosira</taxon>
    </lineage>
</organism>
<feature type="compositionally biased region" description="Acidic residues" evidence="1">
    <location>
        <begin position="194"/>
        <end position="204"/>
    </location>
</feature>
<dbReference type="AlphaFoldDB" id="B8CAD0"/>
<feature type="compositionally biased region" description="Low complexity" evidence="1">
    <location>
        <begin position="499"/>
        <end position="513"/>
    </location>
</feature>
<feature type="compositionally biased region" description="Pro residues" evidence="1">
    <location>
        <begin position="387"/>
        <end position="401"/>
    </location>
</feature>
<dbReference type="eggNOG" id="ENOG502SNWH">
    <property type="taxonomic scope" value="Eukaryota"/>
</dbReference>
<keyword evidence="4" id="KW-1185">Reference proteome</keyword>
<feature type="domain" description="DUF6824" evidence="2">
    <location>
        <begin position="611"/>
        <end position="694"/>
    </location>
</feature>
<feature type="region of interest" description="Disordered" evidence="1">
    <location>
        <begin position="167"/>
        <end position="551"/>
    </location>
</feature>
<gene>
    <name evidence="3" type="ORF">THAPSDRAFT_24493</name>
</gene>
<proteinExistence type="predicted"/>
<accession>B8CAD0</accession>
<evidence type="ECO:0000313" key="4">
    <source>
        <dbReference type="Proteomes" id="UP000001449"/>
    </source>
</evidence>
<name>B8CAD0_THAPS</name>
<dbReference type="Pfam" id="PF20710">
    <property type="entry name" value="DUF6824"/>
    <property type="match status" value="1"/>
</dbReference>
<feature type="region of interest" description="Disordered" evidence="1">
    <location>
        <begin position="1"/>
        <end position="152"/>
    </location>
</feature>
<dbReference type="GeneID" id="7445830"/>
<reference evidence="3 4" key="1">
    <citation type="journal article" date="2004" name="Science">
        <title>The genome of the diatom Thalassiosira pseudonana: ecology, evolution, and metabolism.</title>
        <authorList>
            <person name="Armbrust E.V."/>
            <person name="Berges J.A."/>
            <person name="Bowler C."/>
            <person name="Green B.R."/>
            <person name="Martinez D."/>
            <person name="Putnam N.H."/>
            <person name="Zhou S."/>
            <person name="Allen A.E."/>
            <person name="Apt K.E."/>
            <person name="Bechner M."/>
            <person name="Brzezinski M.A."/>
            <person name="Chaal B.K."/>
            <person name="Chiovitti A."/>
            <person name="Davis A.K."/>
            <person name="Demarest M.S."/>
            <person name="Detter J.C."/>
            <person name="Glavina T."/>
            <person name="Goodstein D."/>
            <person name="Hadi M.Z."/>
            <person name="Hellsten U."/>
            <person name="Hildebrand M."/>
            <person name="Jenkins B.D."/>
            <person name="Jurka J."/>
            <person name="Kapitonov V.V."/>
            <person name="Kroger N."/>
            <person name="Lau W.W."/>
            <person name="Lane T.W."/>
            <person name="Larimer F.W."/>
            <person name="Lippmeier J.C."/>
            <person name="Lucas S."/>
            <person name="Medina M."/>
            <person name="Montsant A."/>
            <person name="Obornik M."/>
            <person name="Parker M.S."/>
            <person name="Palenik B."/>
            <person name="Pazour G.J."/>
            <person name="Richardson P.M."/>
            <person name="Rynearson T.A."/>
            <person name="Saito M.A."/>
            <person name="Schwartz D.C."/>
            <person name="Thamatrakoln K."/>
            <person name="Valentin K."/>
            <person name="Vardi A."/>
            <person name="Wilkerson F.P."/>
            <person name="Rokhsar D.S."/>
        </authorList>
    </citation>
    <scope>NUCLEOTIDE SEQUENCE [LARGE SCALE GENOMIC DNA]</scope>
    <source>
        <strain evidence="3 4">CCMP1335</strain>
    </source>
</reference>
<feature type="compositionally biased region" description="Basic and acidic residues" evidence="1">
    <location>
        <begin position="135"/>
        <end position="144"/>
    </location>
</feature>
<feature type="compositionally biased region" description="Basic and acidic residues" evidence="1">
    <location>
        <begin position="514"/>
        <end position="529"/>
    </location>
</feature>
<feature type="compositionally biased region" description="Acidic residues" evidence="1">
    <location>
        <begin position="431"/>
        <end position="442"/>
    </location>
</feature>
<evidence type="ECO:0000256" key="1">
    <source>
        <dbReference type="SAM" id="MobiDB-lite"/>
    </source>
</evidence>
<sequence length="855" mass="92201">MPSKTRGMSKKSTASVEEPKAETKPSASPGPDDDGSDADKYMMFQRSDDEGGENDETADANNNNDDAQPHPIPKSPDRRAAVARGRSTSMRGGRPGAPASLAATMPYRFAGPPPASRAAPHKYSPPLSMPSWGSMDEHGHEDYTAKSADGSNVITPAQSKLAKVHPSMFMYPPSSPIKPGPSPPNVHNTKQKGEDEDDGFDGGEEWLPPQSTKSRVRGGDASTREVVTMSEGGEGETVIKPQFVREPQGGAATGTPPHYRPSLVVDTSHSHDSSETPGRSLQGGRIQVVGGGIGREWHPPASSASSAPWSLVSHSRSAESGASEEWEPPRAGVTVAFAPPHHLPVATPDRAYSHYPQDFRGHPPPPHHLYHHAGILHSSSSHSSGDAPPPVYSAPYPPPPSAAGYYSYEGRYPPYPHPYPATSYPHHGLSPEEEVEEEDEEEPHPLLKGYNPHQDGVRPQFSNTKKAGSPSTRFVAADGAPGGLTQRKRRRRDPEEKIAAASAMAAKALAAAAKVKERREKKALKEKDASSSSSEDELKIPGSDDEDVPSAARSAIASAVALRAAAAGSPLQPPKAAAEVDFDIADPPLEPIHPPSSVANLESASMMSDNDVLCGRGGGTNSQMGNRRYRALVRDFQPTYLMARRREKPLMARSVVLIVRRRGGRFLRRDDSDGRLYEVGDEKAEAKTSQALREGLDVRATKSAANALLGTDASKKQKRIDPVEPMKVASTAPVIKSEARVKPPTAQTHVPPRVAYYGPPRTHPGAPPPHHYFPPPPHHRYPPKPYYRHPYPQYDLLPSYPPYPPPRYGYAVSSPQTSGETRDAFSPPRANNKSRTPAAQKAPLTPVHSRVEARR</sequence>
<dbReference type="EMBL" id="CM000647">
    <property type="protein sequence ID" value="EED89485.1"/>
    <property type="molecule type" value="Genomic_DNA"/>
</dbReference>
<dbReference type="RefSeq" id="XP_002293024.1">
    <property type="nucleotide sequence ID" value="XM_002292988.1"/>
</dbReference>
<dbReference type="HOGENOM" id="CLU_334211_0_0_1"/>